<dbReference type="Pfam" id="PF00494">
    <property type="entry name" value="SQS_PSY"/>
    <property type="match status" value="1"/>
</dbReference>
<gene>
    <name evidence="1" type="primary">crtB_2</name>
    <name evidence="1" type="ORF">GALL_61520</name>
</gene>
<dbReference type="EC" id="2.5.1.99" evidence="1"/>
<dbReference type="Gene3D" id="1.10.600.10">
    <property type="entry name" value="Farnesyl Diphosphate Synthase"/>
    <property type="match status" value="1"/>
</dbReference>
<dbReference type="SUPFAM" id="SSF48576">
    <property type="entry name" value="Terpenoid synthases"/>
    <property type="match status" value="1"/>
</dbReference>
<dbReference type="SFLD" id="SFLDG01212">
    <property type="entry name" value="Phytoene_synthase_like"/>
    <property type="match status" value="1"/>
</dbReference>
<dbReference type="InterPro" id="IPR044843">
    <property type="entry name" value="Trans_IPPS_bact-type"/>
</dbReference>
<dbReference type="GO" id="GO:0004311">
    <property type="term" value="F:geranylgeranyl diphosphate synthase activity"/>
    <property type="evidence" value="ECO:0007669"/>
    <property type="project" value="InterPro"/>
</dbReference>
<dbReference type="InterPro" id="IPR008949">
    <property type="entry name" value="Isoprenoid_synthase_dom_sf"/>
</dbReference>
<comment type="caution">
    <text evidence="1">The sequence shown here is derived from an EMBL/GenBank/DDBJ whole genome shotgun (WGS) entry which is preliminary data.</text>
</comment>
<dbReference type="GO" id="GO:0051996">
    <property type="term" value="F:squalene synthase [NAD(P)H] activity"/>
    <property type="evidence" value="ECO:0007669"/>
    <property type="project" value="InterPro"/>
</dbReference>
<accession>A0A1J5T822</accession>
<dbReference type="SFLD" id="SFLDG01018">
    <property type="entry name" value="Squalene/Phytoene_Synthase_Lik"/>
    <property type="match status" value="1"/>
</dbReference>
<keyword evidence="1" id="KW-0808">Transferase</keyword>
<dbReference type="EMBL" id="MLJW01000017">
    <property type="protein sequence ID" value="OIR12453.1"/>
    <property type="molecule type" value="Genomic_DNA"/>
</dbReference>
<dbReference type="NCBIfam" id="TIGR03464">
    <property type="entry name" value="HpnC"/>
    <property type="match status" value="1"/>
</dbReference>
<dbReference type="InterPro" id="IPR002060">
    <property type="entry name" value="Squ/phyt_synthse"/>
</dbReference>
<dbReference type="AlphaFoldDB" id="A0A1J5T822"/>
<dbReference type="PANTHER" id="PTHR31480">
    <property type="entry name" value="BIFUNCTIONAL LYCOPENE CYCLASE/PHYTOENE SYNTHASE"/>
    <property type="match status" value="1"/>
</dbReference>
<dbReference type="InterPro" id="IPR017827">
    <property type="entry name" value="HSQ_synthase_HpnC"/>
</dbReference>
<evidence type="ECO:0000313" key="1">
    <source>
        <dbReference type="EMBL" id="OIR12453.1"/>
    </source>
</evidence>
<reference evidence="1" key="1">
    <citation type="submission" date="2016-10" db="EMBL/GenBank/DDBJ databases">
        <title>Sequence of Gallionella enrichment culture.</title>
        <authorList>
            <person name="Poehlein A."/>
            <person name="Muehling M."/>
            <person name="Daniel R."/>
        </authorList>
    </citation>
    <scope>NUCLEOTIDE SEQUENCE</scope>
</reference>
<sequence length="317" mass="36691">MLKSNRNLWHTHAMTYAHHQENMAKTTAPQTVTSQSLIQAQTHYENFPVASIFLPKHLREPIGLIYSFARQADDFADEGDLSMENRLTLLNNFREELDLLHAYIKPKTSFFATLGDMIKVRCLPYEPFYDLLDAFSQDVTKTRYADYDEVLDYCKRSANPIGRLMLHLYEKSTPENVQLSDNICTALQIINFLQDIAIDFKKNDGKQRIYMCQDEMAAFGITESQIKAFVDGEETVDENWQQFLLFNVRRVNALLYAGKPLGRILKGRIGFEMRMIIAGGERIISKITTVNGDIFKHRPTLNPWDWCIIFIKALFKI</sequence>
<dbReference type="CDD" id="cd00683">
    <property type="entry name" value="Trans_IPPS_HH"/>
    <property type="match status" value="1"/>
</dbReference>
<dbReference type="SFLD" id="SFLDS00005">
    <property type="entry name" value="Isoprenoid_Synthase_Type_I"/>
    <property type="match status" value="1"/>
</dbReference>
<protein>
    <submittedName>
        <fullName evidence="1">All-trans-phytoene synthase</fullName>
        <ecNumber evidence="1">2.5.1.99</ecNumber>
    </submittedName>
</protein>
<name>A0A1J5T822_9ZZZZ</name>
<dbReference type="InterPro" id="IPR033904">
    <property type="entry name" value="Trans_IPPS_HH"/>
</dbReference>
<proteinExistence type="predicted"/>
<organism evidence="1">
    <name type="scientific">mine drainage metagenome</name>
    <dbReference type="NCBI Taxonomy" id="410659"/>
    <lineage>
        <taxon>unclassified sequences</taxon>
        <taxon>metagenomes</taxon>
        <taxon>ecological metagenomes</taxon>
    </lineage>
</organism>